<evidence type="ECO:0000313" key="3">
    <source>
        <dbReference type="Proteomes" id="UP000246464"/>
    </source>
</evidence>
<proteinExistence type="predicted"/>
<organism evidence="2 3">
    <name type="scientific">Scophthalmus maximus</name>
    <name type="common">Turbot</name>
    <name type="synonym">Psetta maxima</name>
    <dbReference type="NCBI Taxonomy" id="52904"/>
    <lineage>
        <taxon>Eukaryota</taxon>
        <taxon>Metazoa</taxon>
        <taxon>Chordata</taxon>
        <taxon>Craniata</taxon>
        <taxon>Vertebrata</taxon>
        <taxon>Euteleostomi</taxon>
        <taxon>Actinopterygii</taxon>
        <taxon>Neopterygii</taxon>
        <taxon>Teleostei</taxon>
        <taxon>Neoteleostei</taxon>
        <taxon>Acanthomorphata</taxon>
        <taxon>Carangaria</taxon>
        <taxon>Pleuronectiformes</taxon>
        <taxon>Pleuronectoidei</taxon>
        <taxon>Scophthalmidae</taxon>
        <taxon>Scophthalmus</taxon>
    </lineage>
</organism>
<keyword evidence="3" id="KW-1185">Reference proteome</keyword>
<protein>
    <submittedName>
        <fullName evidence="2">Uncharacterized protein</fullName>
    </submittedName>
</protein>
<evidence type="ECO:0000256" key="1">
    <source>
        <dbReference type="SAM" id="MobiDB-lite"/>
    </source>
</evidence>
<feature type="region of interest" description="Disordered" evidence="1">
    <location>
        <begin position="41"/>
        <end position="75"/>
    </location>
</feature>
<feature type="compositionally biased region" description="Basic and acidic residues" evidence="1">
    <location>
        <begin position="58"/>
        <end position="75"/>
    </location>
</feature>
<dbReference type="AlphaFoldDB" id="A0A2U9CBC7"/>
<accession>A0A2U9CBC7</accession>
<dbReference type="Proteomes" id="UP000246464">
    <property type="component" value="Chromosome 14"/>
</dbReference>
<sequence length="101" mass="11212">MPGHRKLARRRRTCWIDGGGGPVSQRLHVQHSLAALSPLIKANELRPGTPRRLRAPRRHGDDNDGKDNGCREAGDPTRVIVIRNRVPANRISDTVVLIVES</sequence>
<gene>
    <name evidence="2" type="ORF">SMAX5B_001120</name>
</gene>
<reference evidence="2 3" key="1">
    <citation type="submission" date="2017-12" db="EMBL/GenBank/DDBJ databases">
        <title>Integrating genomic resources of turbot (Scophthalmus maximus) in depth evaluation of genetic and physical mapping variation across individuals.</title>
        <authorList>
            <person name="Martinez P."/>
        </authorList>
    </citation>
    <scope>NUCLEOTIDE SEQUENCE [LARGE SCALE GENOMIC DNA]</scope>
</reference>
<name>A0A2U9CBC7_SCOMX</name>
<evidence type="ECO:0000313" key="2">
    <source>
        <dbReference type="EMBL" id="AWP13493.1"/>
    </source>
</evidence>
<dbReference type="EMBL" id="CP026256">
    <property type="protein sequence ID" value="AWP13493.1"/>
    <property type="molecule type" value="Genomic_DNA"/>
</dbReference>